<protein>
    <recommendedName>
        <fullName evidence="3">Molybdate-anion transporter</fullName>
    </recommendedName>
    <alternativeName>
        <fullName evidence="10">Major facilitator superfamily domain-containing protein 5</fullName>
    </alternativeName>
    <alternativeName>
        <fullName evidence="11">Molybdate transporter 2 homolog</fullName>
    </alternativeName>
</protein>
<name>A0A8H7BVC2_9FUNG</name>
<keyword evidence="7 12" id="KW-1133">Transmembrane helix</keyword>
<dbReference type="Proteomes" id="UP000605846">
    <property type="component" value="Unassembled WGS sequence"/>
</dbReference>
<comment type="subcellular location">
    <subcellularLocation>
        <location evidence="2">Cell membrane</location>
        <topology evidence="2">Multi-pass membrane protein</topology>
    </subcellularLocation>
</comment>
<feature type="transmembrane region" description="Helical" evidence="12">
    <location>
        <begin position="56"/>
        <end position="77"/>
    </location>
</feature>
<evidence type="ECO:0000256" key="3">
    <source>
        <dbReference type="ARBA" id="ARBA00021242"/>
    </source>
</evidence>
<evidence type="ECO:0000256" key="9">
    <source>
        <dbReference type="ARBA" id="ARBA00023136"/>
    </source>
</evidence>
<feature type="transmembrane region" description="Helical" evidence="12">
    <location>
        <begin position="183"/>
        <end position="201"/>
    </location>
</feature>
<feature type="transmembrane region" description="Helical" evidence="12">
    <location>
        <begin position="98"/>
        <end position="116"/>
    </location>
</feature>
<evidence type="ECO:0000256" key="12">
    <source>
        <dbReference type="SAM" id="Phobius"/>
    </source>
</evidence>
<dbReference type="SUPFAM" id="SSF103473">
    <property type="entry name" value="MFS general substrate transporter"/>
    <property type="match status" value="1"/>
</dbReference>
<evidence type="ECO:0000256" key="8">
    <source>
        <dbReference type="ARBA" id="ARBA00023065"/>
    </source>
</evidence>
<dbReference type="OrthoDB" id="263957at2759"/>
<dbReference type="EMBL" id="JABAYA010000042">
    <property type="protein sequence ID" value="KAF7728155.1"/>
    <property type="molecule type" value="Genomic_DNA"/>
</dbReference>
<dbReference type="PANTHER" id="PTHR23516:SF1">
    <property type="entry name" value="MOLYBDATE-ANION TRANSPORTER"/>
    <property type="match status" value="1"/>
</dbReference>
<keyword evidence="6 12" id="KW-0812">Transmembrane</keyword>
<comment type="caution">
    <text evidence="13">The sequence shown here is derived from an EMBL/GenBank/DDBJ whole genome shotgun (WGS) entry which is preliminary data.</text>
</comment>
<keyword evidence="4" id="KW-0813">Transport</keyword>
<evidence type="ECO:0000256" key="5">
    <source>
        <dbReference type="ARBA" id="ARBA00022475"/>
    </source>
</evidence>
<evidence type="ECO:0000256" key="11">
    <source>
        <dbReference type="ARBA" id="ARBA00032555"/>
    </source>
</evidence>
<evidence type="ECO:0000256" key="4">
    <source>
        <dbReference type="ARBA" id="ARBA00022448"/>
    </source>
</evidence>
<dbReference type="Pfam" id="PF05631">
    <property type="entry name" value="MFS_5"/>
    <property type="match status" value="1"/>
</dbReference>
<sequence length="204" mass="22492">MAGKLRRTVQQNSRILVLGAAQTFFECSMYTFVLLYTPVIENAVADKYGADNELPLGYLFSTLMFAVMLGSLAFQTVDRQTASPASIKFVQHLTKDRLLAVALGLASVAFAIMAYYERSSLSLLILAYHIFEFTTGLYYPSISSLKAEAIPEESRAAVMTLLRIPMNLGVGVIMWHVDDLSTSMMFAICAVMAMFGCSLVTSKY</sequence>
<evidence type="ECO:0000256" key="10">
    <source>
        <dbReference type="ARBA" id="ARBA00030646"/>
    </source>
</evidence>
<dbReference type="PANTHER" id="PTHR23516">
    <property type="entry name" value="SAM (S-ADENOSYL METHIONINE) TRANSPORTER"/>
    <property type="match status" value="1"/>
</dbReference>
<accession>A0A8H7BVC2</accession>
<evidence type="ECO:0000313" key="13">
    <source>
        <dbReference type="EMBL" id="KAF7728155.1"/>
    </source>
</evidence>
<gene>
    <name evidence="13" type="primary">MFSD5</name>
    <name evidence="13" type="ORF">EC973_006549</name>
</gene>
<reference evidence="13" key="1">
    <citation type="submission" date="2020-01" db="EMBL/GenBank/DDBJ databases">
        <title>Genome Sequencing of Three Apophysomyces-Like Fungal Strains Confirms a Novel Fungal Genus in the Mucoromycota with divergent Burkholderia-like Endosymbiotic Bacteria.</title>
        <authorList>
            <person name="Stajich J.E."/>
            <person name="Macias A.M."/>
            <person name="Carter-House D."/>
            <person name="Lovett B."/>
            <person name="Kasson L.R."/>
            <person name="Berry K."/>
            <person name="Grigoriev I."/>
            <person name="Chang Y."/>
            <person name="Spatafora J."/>
            <person name="Kasson M.T."/>
        </authorList>
    </citation>
    <scope>NUCLEOTIDE SEQUENCE</scope>
    <source>
        <strain evidence="13">NRRL A-21654</strain>
    </source>
</reference>
<evidence type="ECO:0000256" key="6">
    <source>
        <dbReference type="ARBA" id="ARBA00022692"/>
    </source>
</evidence>
<organism evidence="13 14">
    <name type="scientific">Apophysomyces ossiformis</name>
    <dbReference type="NCBI Taxonomy" id="679940"/>
    <lineage>
        <taxon>Eukaryota</taxon>
        <taxon>Fungi</taxon>
        <taxon>Fungi incertae sedis</taxon>
        <taxon>Mucoromycota</taxon>
        <taxon>Mucoromycotina</taxon>
        <taxon>Mucoromycetes</taxon>
        <taxon>Mucorales</taxon>
        <taxon>Mucorineae</taxon>
        <taxon>Mucoraceae</taxon>
        <taxon>Apophysomyces</taxon>
    </lineage>
</organism>
<evidence type="ECO:0000256" key="1">
    <source>
        <dbReference type="ARBA" id="ARBA00003019"/>
    </source>
</evidence>
<proteinExistence type="predicted"/>
<dbReference type="GO" id="GO:0005886">
    <property type="term" value="C:plasma membrane"/>
    <property type="evidence" value="ECO:0007669"/>
    <property type="project" value="UniProtKB-SubCell"/>
</dbReference>
<dbReference type="GO" id="GO:0015098">
    <property type="term" value="F:molybdate ion transmembrane transporter activity"/>
    <property type="evidence" value="ECO:0007669"/>
    <property type="project" value="InterPro"/>
</dbReference>
<evidence type="ECO:0000256" key="2">
    <source>
        <dbReference type="ARBA" id="ARBA00004651"/>
    </source>
</evidence>
<evidence type="ECO:0000256" key="7">
    <source>
        <dbReference type="ARBA" id="ARBA00022989"/>
    </source>
</evidence>
<dbReference type="AlphaFoldDB" id="A0A8H7BVC2"/>
<dbReference type="InterPro" id="IPR008509">
    <property type="entry name" value="MOT2/MFSD5"/>
</dbReference>
<keyword evidence="14" id="KW-1185">Reference proteome</keyword>
<keyword evidence="9 12" id="KW-0472">Membrane</keyword>
<dbReference type="Gene3D" id="1.20.1250.20">
    <property type="entry name" value="MFS general substrate transporter like domains"/>
    <property type="match status" value="1"/>
</dbReference>
<feature type="transmembrane region" description="Helical" evidence="12">
    <location>
        <begin position="15"/>
        <end position="36"/>
    </location>
</feature>
<comment type="function">
    <text evidence="1">Mediates high-affinity intracellular uptake of the rare oligo-element molybdenum.</text>
</comment>
<dbReference type="GO" id="GO:0006811">
    <property type="term" value="P:monoatomic ion transport"/>
    <property type="evidence" value="ECO:0007669"/>
    <property type="project" value="UniProtKB-KW"/>
</dbReference>
<evidence type="ECO:0000313" key="14">
    <source>
        <dbReference type="Proteomes" id="UP000605846"/>
    </source>
</evidence>
<keyword evidence="8" id="KW-0406">Ion transport</keyword>
<dbReference type="InterPro" id="IPR036259">
    <property type="entry name" value="MFS_trans_sf"/>
</dbReference>
<keyword evidence="5" id="KW-1003">Cell membrane</keyword>